<reference evidence="3" key="1">
    <citation type="journal article" date="2020" name="Stud. Mycol.">
        <title>101 Dothideomycetes genomes: a test case for predicting lifestyles and emergence of pathogens.</title>
        <authorList>
            <person name="Haridas S."/>
            <person name="Albert R."/>
            <person name="Binder M."/>
            <person name="Bloem J."/>
            <person name="Labutti K."/>
            <person name="Salamov A."/>
            <person name="Andreopoulos B."/>
            <person name="Baker S."/>
            <person name="Barry K."/>
            <person name="Bills G."/>
            <person name="Bluhm B."/>
            <person name="Cannon C."/>
            <person name="Castanera R."/>
            <person name="Culley D."/>
            <person name="Daum C."/>
            <person name="Ezra D."/>
            <person name="Gonzalez J."/>
            <person name="Henrissat B."/>
            <person name="Kuo A."/>
            <person name="Liang C."/>
            <person name="Lipzen A."/>
            <person name="Lutzoni F."/>
            <person name="Magnuson J."/>
            <person name="Mondo S."/>
            <person name="Nolan M."/>
            <person name="Ohm R."/>
            <person name="Pangilinan J."/>
            <person name="Park H.-J."/>
            <person name="Ramirez L."/>
            <person name="Alfaro M."/>
            <person name="Sun H."/>
            <person name="Tritt A."/>
            <person name="Yoshinaga Y."/>
            <person name="Zwiers L.-H."/>
            <person name="Turgeon B."/>
            <person name="Goodwin S."/>
            <person name="Spatafora J."/>
            <person name="Crous P."/>
            <person name="Grigoriev I."/>
        </authorList>
    </citation>
    <scope>NUCLEOTIDE SEQUENCE</scope>
    <source>
        <strain evidence="3">CBS 110217</strain>
    </source>
</reference>
<dbReference type="AlphaFoldDB" id="A0A9P4HNL5"/>
<gene>
    <name evidence="3" type="ORF">EK21DRAFT_83732</name>
</gene>
<evidence type="ECO:0000256" key="1">
    <source>
        <dbReference type="SAM" id="MobiDB-lite"/>
    </source>
</evidence>
<organism evidence="3 4">
    <name type="scientific">Setomelanomma holmii</name>
    <dbReference type="NCBI Taxonomy" id="210430"/>
    <lineage>
        <taxon>Eukaryota</taxon>
        <taxon>Fungi</taxon>
        <taxon>Dikarya</taxon>
        <taxon>Ascomycota</taxon>
        <taxon>Pezizomycotina</taxon>
        <taxon>Dothideomycetes</taxon>
        <taxon>Pleosporomycetidae</taxon>
        <taxon>Pleosporales</taxon>
        <taxon>Pleosporineae</taxon>
        <taxon>Phaeosphaeriaceae</taxon>
        <taxon>Setomelanomma</taxon>
    </lineage>
</organism>
<feature type="compositionally biased region" description="Low complexity" evidence="1">
    <location>
        <begin position="299"/>
        <end position="313"/>
    </location>
</feature>
<sequence>MQASSRLHMVTFILLYSLRVRAQSTTGINGGGSISPVIPPFPIPSNSTSVLSITDPSSTSQASRGRVESGYTGSTSVSVLDPYASSTNASTQIVSSTSLNLPVVTTSVSSRGIVLLFGPLSTSFPDARTATGSAVINDTGSITQSSASDLSIVAAGVFPLIQNWIHNPGTPEVTLLTNGLNNVLPKASAYLAKLPKPTDGVESCASRKHRQRGLPPSKSPTQLEKRSFLHGMFKTMFSLVTCIVDTTNHVRDLAVEGTSAAVEIVKSLQDDLKPMLDALNEADESTDSEESLSISTNLTPTESKPPSSSSCTPKMVSNCNIACTATATTTKGLPNKRAEAGACTTSCGNNIIKCDVTGVTSVSTATFTVTARQKCAWGCSDCNPKPQEPTPIAPDLSGYLTAPNGVLYLPAPTATAILDIATSTPSKKVIPKGFVAGSSALERKGLSTPHEEKYKARPSHRLEHGQWPYVKTTGFSYPLGDLPDTWNLIQLYGCTSVIVISPRRLFMTHIWEKPSMQPGNLDTQVLNSLQYGDEGVPQGLTAFTGPGGDFVNTPLNKVRAFIITQYMHEPPVPGRGDLEYELEVERIKAMLLTIIGRDDTLTIPYLADRKDEEFRYATGKVLVQYDPDAERSADGCNIPIASVEMWFEDNPLYRYKDRWPAFPDQFPATLTRRGTSNSKIPSLLGTSRRLPQVQAREGETSDEGYDDLVEELLKRQEGGSCPLPSRRPSTAPSASLSPTSRFLITLQTSFSPISAGTSSNSSKASTSMTDIISTMRETQLSTDGGSSHNSPSSSNLSSSGLSPSSSQIIPLSSSSSQAHRRSSTCH</sequence>
<feature type="compositionally biased region" description="Low complexity" evidence="1">
    <location>
        <begin position="722"/>
        <end position="738"/>
    </location>
</feature>
<feature type="region of interest" description="Disordered" evidence="1">
    <location>
        <begin position="779"/>
        <end position="826"/>
    </location>
</feature>
<dbReference type="EMBL" id="ML978154">
    <property type="protein sequence ID" value="KAF2036804.1"/>
    <property type="molecule type" value="Genomic_DNA"/>
</dbReference>
<accession>A0A9P4HNL5</accession>
<evidence type="ECO:0000256" key="2">
    <source>
        <dbReference type="SAM" id="SignalP"/>
    </source>
</evidence>
<keyword evidence="2" id="KW-0732">Signal</keyword>
<name>A0A9P4HNL5_9PLEO</name>
<feature type="compositionally biased region" description="Acidic residues" evidence="1">
    <location>
        <begin position="281"/>
        <end position="290"/>
    </location>
</feature>
<keyword evidence="4" id="KW-1185">Reference proteome</keyword>
<protein>
    <submittedName>
        <fullName evidence="3">Uncharacterized protein</fullName>
    </submittedName>
</protein>
<evidence type="ECO:0000313" key="3">
    <source>
        <dbReference type="EMBL" id="KAF2036804.1"/>
    </source>
</evidence>
<feature type="region of interest" description="Disordered" evidence="1">
    <location>
        <begin position="281"/>
        <end position="313"/>
    </location>
</feature>
<evidence type="ECO:0000313" key="4">
    <source>
        <dbReference type="Proteomes" id="UP000799777"/>
    </source>
</evidence>
<dbReference type="Proteomes" id="UP000799777">
    <property type="component" value="Unassembled WGS sequence"/>
</dbReference>
<dbReference type="OrthoDB" id="3886018at2759"/>
<feature type="signal peptide" evidence="2">
    <location>
        <begin position="1"/>
        <end position="22"/>
    </location>
</feature>
<feature type="region of interest" description="Disordered" evidence="1">
    <location>
        <begin position="717"/>
        <end position="738"/>
    </location>
</feature>
<feature type="compositionally biased region" description="Polar residues" evidence="1">
    <location>
        <begin position="49"/>
        <end position="63"/>
    </location>
</feature>
<feature type="region of interest" description="Disordered" evidence="1">
    <location>
        <begin position="49"/>
        <end position="73"/>
    </location>
</feature>
<feature type="region of interest" description="Disordered" evidence="1">
    <location>
        <begin position="197"/>
        <end position="223"/>
    </location>
</feature>
<feature type="region of interest" description="Disordered" evidence="1">
    <location>
        <begin position="670"/>
        <end position="705"/>
    </location>
</feature>
<comment type="caution">
    <text evidence="3">The sequence shown here is derived from an EMBL/GenBank/DDBJ whole genome shotgun (WGS) entry which is preliminary data.</text>
</comment>
<feature type="chain" id="PRO_5040126723" evidence="2">
    <location>
        <begin position="23"/>
        <end position="826"/>
    </location>
</feature>
<proteinExistence type="predicted"/>
<feature type="compositionally biased region" description="Low complexity" evidence="1">
    <location>
        <begin position="784"/>
        <end position="817"/>
    </location>
</feature>